<keyword evidence="3" id="KW-1185">Reference proteome</keyword>
<comment type="caution">
    <text evidence="2">The sequence shown here is derived from an EMBL/GenBank/DDBJ whole genome shotgun (WGS) entry which is preliminary data.</text>
</comment>
<reference evidence="2 3" key="1">
    <citation type="submission" date="2017-01" db="EMBL/GenBank/DDBJ databases">
        <authorList>
            <person name="Varghese N."/>
            <person name="Submissions S."/>
        </authorList>
    </citation>
    <scope>NUCLEOTIDE SEQUENCE [LARGE SCALE GENOMIC DNA]</scope>
    <source>
        <strain evidence="2 3">DSM 2061</strain>
    </source>
</reference>
<dbReference type="EMBL" id="FTOB01000003">
    <property type="protein sequence ID" value="SIS72742.1"/>
    <property type="molecule type" value="Genomic_DNA"/>
</dbReference>
<feature type="signal peptide" evidence="1">
    <location>
        <begin position="1"/>
        <end position="19"/>
    </location>
</feature>
<evidence type="ECO:0000313" key="2">
    <source>
        <dbReference type="EMBL" id="SIS72742.1"/>
    </source>
</evidence>
<dbReference type="Proteomes" id="UP000185728">
    <property type="component" value="Unassembled WGS sequence"/>
</dbReference>
<accession>A0ABY1KSW6</accession>
<keyword evidence="1" id="KW-0732">Signal</keyword>
<proteinExistence type="predicted"/>
<organism evidence="2 3">
    <name type="scientific">Zobellia uliginosa</name>
    <dbReference type="NCBI Taxonomy" id="143224"/>
    <lineage>
        <taxon>Bacteria</taxon>
        <taxon>Pseudomonadati</taxon>
        <taxon>Bacteroidota</taxon>
        <taxon>Flavobacteriia</taxon>
        <taxon>Flavobacteriales</taxon>
        <taxon>Flavobacteriaceae</taxon>
        <taxon>Zobellia</taxon>
    </lineage>
</organism>
<protein>
    <recommendedName>
        <fullName evidence="4">Lipoprotein</fullName>
    </recommendedName>
</protein>
<feature type="chain" id="PRO_5046681447" description="Lipoprotein" evidence="1">
    <location>
        <begin position="20"/>
        <end position="164"/>
    </location>
</feature>
<evidence type="ECO:0000256" key="1">
    <source>
        <dbReference type="SAM" id="SignalP"/>
    </source>
</evidence>
<dbReference type="RefSeq" id="WP_076455391.1">
    <property type="nucleotide sequence ID" value="NZ_FTOB01000003.1"/>
</dbReference>
<sequence>MRTLPFFLLLSLLNLGCNAQESKDIAEHKEVEKQINEEPKGTWKVNKEFDENGNLIRFDSIYSWSSGNFEDLADLDKDSTLQQMRSKFYSRFSHFNKKGFEDVFGPDSLFTKHFFNDDFFESPFGKDFFDLDTWHKQMENRQKEFLKKYRSQWKDKENPQENTL</sequence>
<name>A0ABY1KSW6_9FLAO</name>
<gene>
    <name evidence="2" type="ORF">SAMN05421766_103653</name>
</gene>
<evidence type="ECO:0008006" key="4">
    <source>
        <dbReference type="Google" id="ProtNLM"/>
    </source>
</evidence>
<evidence type="ECO:0000313" key="3">
    <source>
        <dbReference type="Proteomes" id="UP000185728"/>
    </source>
</evidence>